<accession>A0A0A8Z5L9</accession>
<proteinExistence type="predicted"/>
<evidence type="ECO:0000313" key="1">
    <source>
        <dbReference type="EMBL" id="JAD32993.1"/>
    </source>
</evidence>
<dbReference type="AlphaFoldDB" id="A0A0A8Z5L9"/>
<protein>
    <submittedName>
        <fullName evidence="1">Uncharacterized protein</fullName>
    </submittedName>
</protein>
<name>A0A0A8Z5L9_ARUDO</name>
<reference evidence="1" key="2">
    <citation type="journal article" date="2015" name="Data Brief">
        <title>Shoot transcriptome of the giant reed, Arundo donax.</title>
        <authorList>
            <person name="Barrero R.A."/>
            <person name="Guerrero F.D."/>
            <person name="Moolhuijzen P."/>
            <person name="Goolsby J.A."/>
            <person name="Tidwell J."/>
            <person name="Bellgard S.E."/>
            <person name="Bellgard M.I."/>
        </authorList>
    </citation>
    <scope>NUCLEOTIDE SEQUENCE</scope>
    <source>
        <tissue evidence="1">Shoot tissue taken approximately 20 cm above the soil surface</tissue>
    </source>
</reference>
<dbReference type="EMBL" id="GBRH01264902">
    <property type="protein sequence ID" value="JAD32993.1"/>
    <property type="molecule type" value="Transcribed_RNA"/>
</dbReference>
<sequence>MPFANLLLIETFLREQSK</sequence>
<organism evidence="1">
    <name type="scientific">Arundo donax</name>
    <name type="common">Giant reed</name>
    <name type="synonym">Donax arundinaceus</name>
    <dbReference type="NCBI Taxonomy" id="35708"/>
    <lineage>
        <taxon>Eukaryota</taxon>
        <taxon>Viridiplantae</taxon>
        <taxon>Streptophyta</taxon>
        <taxon>Embryophyta</taxon>
        <taxon>Tracheophyta</taxon>
        <taxon>Spermatophyta</taxon>
        <taxon>Magnoliopsida</taxon>
        <taxon>Liliopsida</taxon>
        <taxon>Poales</taxon>
        <taxon>Poaceae</taxon>
        <taxon>PACMAD clade</taxon>
        <taxon>Arundinoideae</taxon>
        <taxon>Arundineae</taxon>
        <taxon>Arundo</taxon>
    </lineage>
</organism>
<reference evidence="1" key="1">
    <citation type="submission" date="2014-09" db="EMBL/GenBank/DDBJ databases">
        <authorList>
            <person name="Magalhaes I.L.F."/>
            <person name="Oliveira U."/>
            <person name="Santos F.R."/>
            <person name="Vidigal T.H.D.A."/>
            <person name="Brescovit A.D."/>
            <person name="Santos A.J."/>
        </authorList>
    </citation>
    <scope>NUCLEOTIDE SEQUENCE</scope>
    <source>
        <tissue evidence="1">Shoot tissue taken approximately 20 cm above the soil surface</tissue>
    </source>
</reference>